<evidence type="ECO:0000256" key="2">
    <source>
        <dbReference type="ARBA" id="ARBA00022723"/>
    </source>
</evidence>
<organism evidence="8 9">
    <name type="scientific">Aspergillus leporis</name>
    <dbReference type="NCBI Taxonomy" id="41062"/>
    <lineage>
        <taxon>Eukaryota</taxon>
        <taxon>Fungi</taxon>
        <taxon>Dikarya</taxon>
        <taxon>Ascomycota</taxon>
        <taxon>Pezizomycotina</taxon>
        <taxon>Eurotiomycetes</taxon>
        <taxon>Eurotiomycetidae</taxon>
        <taxon>Eurotiales</taxon>
        <taxon>Aspergillaceae</taxon>
        <taxon>Aspergillus</taxon>
        <taxon>Aspergillus subgen. Circumdati</taxon>
    </lineage>
</organism>
<evidence type="ECO:0000256" key="5">
    <source>
        <dbReference type="ARBA" id="ARBA00023163"/>
    </source>
</evidence>
<reference evidence="8 9" key="1">
    <citation type="submission" date="2019-04" db="EMBL/GenBank/DDBJ databases">
        <title>Friends and foes A comparative genomics study of 23 Aspergillus species from section Flavi.</title>
        <authorList>
            <consortium name="DOE Joint Genome Institute"/>
            <person name="Kjaerbolling I."/>
            <person name="Vesth T."/>
            <person name="Frisvad J.C."/>
            <person name="Nybo J.L."/>
            <person name="Theobald S."/>
            <person name="Kildgaard S."/>
            <person name="Isbrandt T."/>
            <person name="Kuo A."/>
            <person name="Sato A."/>
            <person name="Lyhne E.K."/>
            <person name="Kogle M.E."/>
            <person name="Wiebenga A."/>
            <person name="Kun R.S."/>
            <person name="Lubbers R.J."/>
            <person name="Makela M.R."/>
            <person name="Barry K."/>
            <person name="Chovatia M."/>
            <person name="Clum A."/>
            <person name="Daum C."/>
            <person name="Haridas S."/>
            <person name="He G."/>
            <person name="LaButti K."/>
            <person name="Lipzen A."/>
            <person name="Mondo S."/>
            <person name="Riley R."/>
            <person name="Salamov A."/>
            <person name="Simmons B.A."/>
            <person name="Magnuson J.K."/>
            <person name="Henrissat B."/>
            <person name="Mortensen U.H."/>
            <person name="Larsen T.O."/>
            <person name="Devries R.P."/>
            <person name="Grigoriev I.V."/>
            <person name="Machida M."/>
            <person name="Baker S.E."/>
            <person name="Andersen M.R."/>
        </authorList>
    </citation>
    <scope>NUCLEOTIDE SEQUENCE [LARGE SCALE GENOMIC DNA]</scope>
    <source>
        <strain evidence="8 9">CBS 151.66</strain>
    </source>
</reference>
<sequence>MKVAKSCSQCRQAKRRCTASAPPEPRCLQCLTRHQRCSWSLNRSVGHPKPLLADTFSKDVPPLYHSVRVTLVEDDVRDELVELYLKLVHDKPHTLFHPVVLKTRIRDGSLPRATLYSILAFAARFSRIQGTREMVKELFQSAKDCVKMSIDDICLDNVHATILVGNLCGANGDASGEALYFGIAFRMAQILRLPEPAAEDDGITIESKLRTWWSLYMIDQWSSAGLNIPRQIQDTNKFRLPMPELVFQNLTPGQAIDSDVQTHRPGLWGYMVILVKTFGHIQHLHRQLADGTLDDSGTESATRQLANELDSFIQYLPIDLQLTNANMKRHATLGIGRAFVALHLGYHHYATLLYFPYLGTQLSHVPDHELFASRCKHHAVALSDLLKSSDETESCEALYFIVAHMTVTSSSALLHTLLFGQEKELFDTKRRLYYNFQILLRLKSYWPGVDLMIERLFTFQKACMLSMDRIYTVDKWIVKFLLQHALPIEGNLGPPATSRLAERDKFASDALSMLRPKAAG</sequence>
<dbReference type="PROSITE" id="PS50048">
    <property type="entry name" value="ZN2_CY6_FUNGAL_2"/>
    <property type="match status" value="1"/>
</dbReference>
<protein>
    <recommendedName>
        <fullName evidence="7">Zn(2)-C6 fungal-type domain-containing protein</fullName>
    </recommendedName>
</protein>
<dbReference type="Gene3D" id="4.10.240.10">
    <property type="entry name" value="Zn(2)-C6 fungal-type DNA-binding domain"/>
    <property type="match status" value="1"/>
</dbReference>
<dbReference type="GO" id="GO:0008270">
    <property type="term" value="F:zinc ion binding"/>
    <property type="evidence" value="ECO:0007669"/>
    <property type="project" value="InterPro"/>
</dbReference>
<dbReference type="Proteomes" id="UP000326565">
    <property type="component" value="Unassembled WGS sequence"/>
</dbReference>
<evidence type="ECO:0000256" key="3">
    <source>
        <dbReference type="ARBA" id="ARBA00023015"/>
    </source>
</evidence>
<dbReference type="PANTHER" id="PTHR47338:SF16">
    <property type="entry name" value="TRANSCRIPTION FACTOR, PUTATIVE (AFU_ORTHOLOGUE AFUA_2G09360)-RELATED"/>
    <property type="match status" value="1"/>
</dbReference>
<keyword evidence="6" id="KW-0539">Nucleus</keyword>
<dbReference type="SMART" id="SM00066">
    <property type="entry name" value="GAL4"/>
    <property type="match status" value="1"/>
</dbReference>
<dbReference type="GO" id="GO:0005634">
    <property type="term" value="C:nucleus"/>
    <property type="evidence" value="ECO:0007669"/>
    <property type="project" value="UniProtKB-SubCell"/>
</dbReference>
<keyword evidence="2" id="KW-0479">Metal-binding</keyword>
<dbReference type="OrthoDB" id="1924787at2759"/>
<dbReference type="SMART" id="SM00906">
    <property type="entry name" value="Fungal_trans"/>
    <property type="match status" value="1"/>
</dbReference>
<dbReference type="InterPro" id="IPR001138">
    <property type="entry name" value="Zn2Cys6_DnaBD"/>
</dbReference>
<dbReference type="GO" id="GO:0000981">
    <property type="term" value="F:DNA-binding transcription factor activity, RNA polymerase II-specific"/>
    <property type="evidence" value="ECO:0007669"/>
    <property type="project" value="InterPro"/>
</dbReference>
<dbReference type="CDD" id="cd00067">
    <property type="entry name" value="GAL4"/>
    <property type="match status" value="1"/>
</dbReference>
<evidence type="ECO:0000256" key="4">
    <source>
        <dbReference type="ARBA" id="ARBA00023125"/>
    </source>
</evidence>
<dbReference type="SUPFAM" id="SSF57701">
    <property type="entry name" value="Zn2/Cys6 DNA-binding domain"/>
    <property type="match status" value="1"/>
</dbReference>
<accession>A0A5N5X274</accession>
<dbReference type="GO" id="GO:0003677">
    <property type="term" value="F:DNA binding"/>
    <property type="evidence" value="ECO:0007669"/>
    <property type="project" value="UniProtKB-KW"/>
</dbReference>
<feature type="domain" description="Zn(2)-C6 fungal-type" evidence="7">
    <location>
        <begin position="6"/>
        <end position="39"/>
    </location>
</feature>
<dbReference type="PANTHER" id="PTHR47338">
    <property type="entry name" value="ZN(II)2CYS6 TRANSCRIPTION FACTOR (EUROFUNG)-RELATED"/>
    <property type="match status" value="1"/>
</dbReference>
<keyword evidence="9" id="KW-1185">Reference proteome</keyword>
<gene>
    <name evidence="8" type="ORF">BDV29DRAFT_115307</name>
</gene>
<proteinExistence type="predicted"/>
<comment type="subcellular location">
    <subcellularLocation>
        <location evidence="1">Nucleus</location>
    </subcellularLocation>
</comment>
<keyword evidence="4" id="KW-0238">DNA-binding</keyword>
<keyword evidence="5" id="KW-0804">Transcription</keyword>
<dbReference type="Pfam" id="PF04082">
    <property type="entry name" value="Fungal_trans"/>
    <property type="match status" value="1"/>
</dbReference>
<dbReference type="EMBL" id="ML732202">
    <property type="protein sequence ID" value="KAB8074898.1"/>
    <property type="molecule type" value="Genomic_DNA"/>
</dbReference>
<dbReference type="CDD" id="cd12148">
    <property type="entry name" value="fungal_TF_MHR"/>
    <property type="match status" value="1"/>
</dbReference>
<dbReference type="InterPro" id="IPR050815">
    <property type="entry name" value="TF_fung"/>
</dbReference>
<evidence type="ECO:0000256" key="6">
    <source>
        <dbReference type="ARBA" id="ARBA00023242"/>
    </source>
</evidence>
<dbReference type="AlphaFoldDB" id="A0A5N5X274"/>
<keyword evidence="3" id="KW-0805">Transcription regulation</keyword>
<evidence type="ECO:0000256" key="1">
    <source>
        <dbReference type="ARBA" id="ARBA00004123"/>
    </source>
</evidence>
<evidence type="ECO:0000313" key="9">
    <source>
        <dbReference type="Proteomes" id="UP000326565"/>
    </source>
</evidence>
<dbReference type="GO" id="GO:0006351">
    <property type="term" value="P:DNA-templated transcription"/>
    <property type="evidence" value="ECO:0007669"/>
    <property type="project" value="InterPro"/>
</dbReference>
<name>A0A5N5X274_9EURO</name>
<dbReference type="InterPro" id="IPR036864">
    <property type="entry name" value="Zn2-C6_fun-type_DNA-bd_sf"/>
</dbReference>
<evidence type="ECO:0000313" key="8">
    <source>
        <dbReference type="EMBL" id="KAB8074898.1"/>
    </source>
</evidence>
<dbReference type="GO" id="GO:0009893">
    <property type="term" value="P:positive regulation of metabolic process"/>
    <property type="evidence" value="ECO:0007669"/>
    <property type="project" value="UniProtKB-ARBA"/>
</dbReference>
<evidence type="ECO:0000259" key="7">
    <source>
        <dbReference type="PROSITE" id="PS50048"/>
    </source>
</evidence>
<dbReference type="InterPro" id="IPR007219">
    <property type="entry name" value="XnlR_reg_dom"/>
</dbReference>
<dbReference type="PROSITE" id="PS00463">
    <property type="entry name" value="ZN2_CY6_FUNGAL_1"/>
    <property type="match status" value="1"/>
</dbReference>